<keyword evidence="5" id="KW-0238">DNA-binding</keyword>
<evidence type="ECO:0000256" key="1">
    <source>
        <dbReference type="ARBA" id="ARBA00008761"/>
    </source>
</evidence>
<comment type="similarity">
    <text evidence="1">In the C-terminal section; belongs to the transposase 35 family.</text>
</comment>
<feature type="domain" description="Cas12f1-like TNB" evidence="8">
    <location>
        <begin position="311"/>
        <end position="375"/>
    </location>
</feature>
<dbReference type="eggNOG" id="COG0675">
    <property type="taxonomic scope" value="Bacteria"/>
</dbReference>
<proteinExistence type="inferred from homology"/>
<keyword evidence="6" id="KW-0233">DNA recombination</keyword>
<feature type="domain" description="Transposase putative helix-turn-helix" evidence="9">
    <location>
        <begin position="3"/>
        <end position="48"/>
    </location>
</feature>
<dbReference type="GO" id="GO:0046872">
    <property type="term" value="F:metal ion binding"/>
    <property type="evidence" value="ECO:0007669"/>
    <property type="project" value="UniProtKB-KW"/>
</dbReference>
<dbReference type="GO" id="GO:0032196">
    <property type="term" value="P:transposition"/>
    <property type="evidence" value="ECO:0007669"/>
    <property type="project" value="UniProtKB-KW"/>
</dbReference>
<dbReference type="AlphaFoldDB" id="F4XKK3"/>
<evidence type="ECO:0000259" key="7">
    <source>
        <dbReference type="Pfam" id="PF01385"/>
    </source>
</evidence>
<dbReference type="Pfam" id="PF07282">
    <property type="entry name" value="Cas12f1-like_TNB"/>
    <property type="match status" value="1"/>
</dbReference>
<keyword evidence="11" id="KW-1185">Reference proteome</keyword>
<accession>F4XKK3</accession>
<name>F4XKK3_9CYAN</name>
<gene>
    <name evidence="10" type="ORF">LYNGBM3L_11530</name>
</gene>
<reference evidence="11" key="1">
    <citation type="journal article" date="2011" name="Proc. Natl. Acad. Sci. U.S.A.">
        <title>Genomic insights into the physiology and ecology of the marine filamentous cyanobacterium Lyngbya majuscula.</title>
        <authorList>
            <person name="Jones A.C."/>
            <person name="Monroe E.A."/>
            <person name="Podell S."/>
            <person name="Hess W.R."/>
            <person name="Klages S."/>
            <person name="Esquenazi E."/>
            <person name="Niessen S."/>
            <person name="Hoover H."/>
            <person name="Rothmann M."/>
            <person name="Lasken R.S."/>
            <person name="Yates J.R.III."/>
            <person name="Reinhardt R."/>
            <person name="Kube M."/>
            <person name="Burkart M.D."/>
            <person name="Allen E.E."/>
            <person name="Dorrestein P.C."/>
            <person name="Gerwick W.H."/>
            <person name="Gerwick L."/>
        </authorList>
    </citation>
    <scope>NUCLEOTIDE SEQUENCE [LARGE SCALE GENOMIC DNA]</scope>
    <source>
        <strain evidence="11">3L</strain>
    </source>
</reference>
<dbReference type="NCBIfam" id="NF040570">
    <property type="entry name" value="guided_TnpB"/>
    <property type="match status" value="1"/>
</dbReference>
<dbReference type="InterPro" id="IPR021027">
    <property type="entry name" value="Transposase_put_HTH"/>
</dbReference>
<dbReference type="Proteomes" id="UP000003959">
    <property type="component" value="Unassembled WGS sequence"/>
</dbReference>
<dbReference type="GO" id="GO:0006310">
    <property type="term" value="P:DNA recombination"/>
    <property type="evidence" value="ECO:0007669"/>
    <property type="project" value="UniProtKB-KW"/>
</dbReference>
<evidence type="ECO:0000256" key="5">
    <source>
        <dbReference type="ARBA" id="ARBA00023125"/>
    </source>
</evidence>
<dbReference type="InterPro" id="IPR001959">
    <property type="entry name" value="Transposase"/>
</dbReference>
<keyword evidence="3" id="KW-0479">Metal-binding</keyword>
<evidence type="ECO:0000256" key="3">
    <source>
        <dbReference type="ARBA" id="ARBA00022723"/>
    </source>
</evidence>
<organism evidence="10 11">
    <name type="scientific">Moorena producens 3L</name>
    <dbReference type="NCBI Taxonomy" id="489825"/>
    <lineage>
        <taxon>Bacteria</taxon>
        <taxon>Bacillati</taxon>
        <taxon>Cyanobacteriota</taxon>
        <taxon>Cyanophyceae</taxon>
        <taxon>Coleofasciculales</taxon>
        <taxon>Coleofasciculaceae</taxon>
        <taxon>Moorena</taxon>
    </lineage>
</organism>
<dbReference type="HOGENOM" id="CLU_032903_0_1_3"/>
<dbReference type="GO" id="GO:0003677">
    <property type="term" value="F:DNA binding"/>
    <property type="evidence" value="ECO:0007669"/>
    <property type="project" value="UniProtKB-KW"/>
</dbReference>
<dbReference type="InterPro" id="IPR010095">
    <property type="entry name" value="Cas12f1-like_TNB"/>
</dbReference>
<dbReference type="EMBL" id="GL890825">
    <property type="protein sequence ID" value="EGJ34858.1"/>
    <property type="molecule type" value="Genomic_DNA"/>
</dbReference>
<evidence type="ECO:0000256" key="4">
    <source>
        <dbReference type="ARBA" id="ARBA00022833"/>
    </source>
</evidence>
<evidence type="ECO:0000256" key="2">
    <source>
        <dbReference type="ARBA" id="ARBA00022578"/>
    </source>
</evidence>
<evidence type="ECO:0000256" key="6">
    <source>
        <dbReference type="ARBA" id="ARBA00023172"/>
    </source>
</evidence>
<feature type="domain" description="Probable transposase IS891/IS1136/IS1341" evidence="7">
    <location>
        <begin position="199"/>
        <end position="298"/>
    </location>
</feature>
<evidence type="ECO:0000259" key="8">
    <source>
        <dbReference type="Pfam" id="PF07282"/>
    </source>
</evidence>
<evidence type="ECO:0000313" key="11">
    <source>
        <dbReference type="Proteomes" id="UP000003959"/>
    </source>
</evidence>
<keyword evidence="4" id="KW-0862">Zinc</keyword>
<protein>
    <submittedName>
        <fullName evidence="10">Transposase</fullName>
    </submittedName>
</protein>
<evidence type="ECO:0000259" key="9">
    <source>
        <dbReference type="Pfam" id="PF12323"/>
    </source>
</evidence>
<evidence type="ECO:0000313" key="10">
    <source>
        <dbReference type="EMBL" id="EGJ34858.1"/>
    </source>
</evidence>
<keyword evidence="2" id="KW-0815">Transposition</keyword>
<dbReference type="Pfam" id="PF12323">
    <property type="entry name" value="HTH_OrfB_IS605"/>
    <property type="match status" value="1"/>
</dbReference>
<sequence length="396" mass="45448">MGMLRLNYQYRIYPDAEQAITLCDWLETSRRVYNYALRQIKDWSNSRKCPIDRCSIVSEYVIPPDEPYPSEYKQNAELAKAKKTNPRLKAVPAQNLQCTIKQLHKGFDFMRERGFGYPRFKKPGKLRSTLFPQFKTSPLDAQNNVIKLPKLGKVTINLHRPIPDGFKIKNVRVIKKADHWYCNICIQCDVNVPSVGFHGHAIGVDLGLDYLVATSDSLQVKRPRFKVKAERKLKLLQRRLNRKQKGSANYRKAQLKVARLHRTVAAQRRDHHYKLAHQLLAECDSIFFEDIDFRTMAKGMLGKHTLDAGLGELRQITKTVALKLGKFFDTVDHRGTSQECPDCGVTVKKTLADRIHRCDNCCSVKPRDVASAQVICNRGIAKHQTLPVEHRELETA</sequence>
<dbReference type="Pfam" id="PF01385">
    <property type="entry name" value="OrfB_IS605"/>
    <property type="match status" value="1"/>
</dbReference>